<comment type="caution">
    <text evidence="2">The sequence shown here is derived from an EMBL/GenBank/DDBJ whole genome shotgun (WGS) entry which is preliminary data.</text>
</comment>
<name>A0A846QQ16_9BACT</name>
<keyword evidence="3" id="KW-1185">Reference proteome</keyword>
<dbReference type="PROSITE" id="PS51354">
    <property type="entry name" value="GLUTAREDOXIN_2"/>
    <property type="match status" value="1"/>
</dbReference>
<dbReference type="SUPFAM" id="SSF52833">
    <property type="entry name" value="Thioredoxin-like"/>
    <property type="match status" value="1"/>
</dbReference>
<dbReference type="InterPro" id="IPR036249">
    <property type="entry name" value="Thioredoxin-like_sf"/>
</dbReference>
<dbReference type="Proteomes" id="UP000580856">
    <property type="component" value="Unassembled WGS sequence"/>
</dbReference>
<protein>
    <submittedName>
        <fullName evidence="2">Glutaredoxin-like protein NrdH</fullName>
    </submittedName>
</protein>
<dbReference type="AlphaFoldDB" id="A0A846QQ16"/>
<dbReference type="EMBL" id="JAATJA010000002">
    <property type="protein sequence ID" value="NJB68423.1"/>
    <property type="molecule type" value="Genomic_DNA"/>
</dbReference>
<reference evidence="2 3" key="1">
    <citation type="submission" date="2020-03" db="EMBL/GenBank/DDBJ databases">
        <title>Genomic Encyclopedia of Type Strains, Phase IV (KMG-IV): sequencing the most valuable type-strain genomes for metagenomic binning, comparative biology and taxonomic classification.</title>
        <authorList>
            <person name="Goeker M."/>
        </authorList>
    </citation>
    <scope>NUCLEOTIDE SEQUENCE [LARGE SCALE GENOMIC DNA]</scope>
    <source>
        <strain evidence="2 3">DSM 24233</strain>
    </source>
</reference>
<dbReference type="InterPro" id="IPR002109">
    <property type="entry name" value="Glutaredoxin"/>
</dbReference>
<dbReference type="RefSeq" id="WP_167941492.1">
    <property type="nucleotide sequence ID" value="NZ_JAATJA010000002.1"/>
</dbReference>
<dbReference type="Pfam" id="PF00462">
    <property type="entry name" value="Glutaredoxin"/>
    <property type="match status" value="1"/>
</dbReference>
<evidence type="ECO:0000313" key="2">
    <source>
        <dbReference type="EMBL" id="NJB68423.1"/>
    </source>
</evidence>
<proteinExistence type="predicted"/>
<accession>A0A846QQ16</accession>
<gene>
    <name evidence="2" type="ORF">GGQ74_002096</name>
</gene>
<evidence type="ECO:0000259" key="1">
    <source>
        <dbReference type="Pfam" id="PF00462"/>
    </source>
</evidence>
<organism evidence="2 3">
    <name type="scientific">Desulfobaculum xiamenense</name>
    <dbReference type="NCBI Taxonomy" id="995050"/>
    <lineage>
        <taxon>Bacteria</taxon>
        <taxon>Pseudomonadati</taxon>
        <taxon>Thermodesulfobacteriota</taxon>
        <taxon>Desulfovibrionia</taxon>
        <taxon>Desulfovibrionales</taxon>
        <taxon>Desulfovibrionaceae</taxon>
        <taxon>Desulfobaculum</taxon>
    </lineage>
</organism>
<dbReference type="CDD" id="cd02976">
    <property type="entry name" value="NrdH"/>
    <property type="match status" value="1"/>
</dbReference>
<sequence length="85" mass="9564">MPHHVKVFALSTCIHCRNTKEFLDQCGVSYDCVHVDELTGDERKACIEEVRRYNPAVSFPTVVIDGDTVVVGFRKDRLRELLGGA</sequence>
<evidence type="ECO:0000313" key="3">
    <source>
        <dbReference type="Proteomes" id="UP000580856"/>
    </source>
</evidence>
<feature type="domain" description="Glutaredoxin" evidence="1">
    <location>
        <begin position="5"/>
        <end position="68"/>
    </location>
</feature>
<dbReference type="Gene3D" id="3.40.30.10">
    <property type="entry name" value="Glutaredoxin"/>
    <property type="match status" value="1"/>
</dbReference>